<evidence type="ECO:0000256" key="1">
    <source>
        <dbReference type="SAM" id="Phobius"/>
    </source>
</evidence>
<sequence length="479" mass="55183">MKSVSISPKFFFNFNKENILKLISFIATFAIFSFFVLFFISNLQSNKLLVNWNNIFNFESVSNQSFNFLVLGHFVIYLIIIGLSLYKSISVIQKNNFKFTHYIYWYVSYLLLSVIGASMIFVAPINQEFRPYTFFYKSMIVLAYFILNLAYEIHVLAFKYKRLIVTKSLIIIFALEHLLKAILIILGYVCLHIFLNSTQSNNSLFFNNNLVERINFWKTEKPGIYFAIILATTMLIISIIIVDFIKYQKQRESIIAKKQKISNTLAFWVATLISVFASSVYSIVILSKNNLLISNDNYDYLYLAILIISFVAFGVFLAVHYLVVIKRTNIGVKNWVRNFVNISYILILFLLLINSLLINSKTQQISSLFLIALLISHCGFVLKNKHHFDTITMSSYLLGFLLGALGLFVNVFEFATLSLGNNSMIYLTKNIFYSAQLTIAALVIVFVNIIRKSLSKITILFVWLTISKFKKISKGDKNA</sequence>
<reference evidence="2 3" key="1">
    <citation type="submission" date="2019-01" db="EMBL/GenBank/DDBJ databases">
        <authorList>
            <consortium name="Pathogen Informatics"/>
        </authorList>
    </citation>
    <scope>NUCLEOTIDE SEQUENCE [LARGE SCALE GENOMIC DNA]</scope>
    <source>
        <strain evidence="2 3">NCTC10179</strain>
    </source>
</reference>
<gene>
    <name evidence="2" type="ORF">NCTC10179_00317</name>
</gene>
<dbReference type="Proteomes" id="UP000289497">
    <property type="component" value="Chromosome"/>
</dbReference>
<evidence type="ECO:0000313" key="2">
    <source>
        <dbReference type="EMBL" id="VEU76147.1"/>
    </source>
</evidence>
<feature type="transmembrane region" description="Helical" evidence="1">
    <location>
        <begin position="102"/>
        <end position="122"/>
    </location>
</feature>
<accession>A0A449B6B5</accession>
<feature type="transmembrane region" description="Helical" evidence="1">
    <location>
        <begin position="300"/>
        <end position="323"/>
    </location>
</feature>
<dbReference type="NCBIfam" id="NF045937">
    <property type="entry name" value="MSC_0624_12TM"/>
    <property type="match status" value="1"/>
</dbReference>
<organism evidence="2 3">
    <name type="scientific">Mycoplasmopsis columboralis</name>
    <dbReference type="NCBI Taxonomy" id="171282"/>
    <lineage>
        <taxon>Bacteria</taxon>
        <taxon>Bacillati</taxon>
        <taxon>Mycoplasmatota</taxon>
        <taxon>Mycoplasmoidales</taxon>
        <taxon>Metamycoplasmataceae</taxon>
        <taxon>Mycoplasmopsis</taxon>
    </lineage>
</organism>
<dbReference type="EMBL" id="LR215039">
    <property type="protein sequence ID" value="VEU76147.1"/>
    <property type="molecule type" value="Genomic_DNA"/>
</dbReference>
<feature type="transmembrane region" description="Helical" evidence="1">
    <location>
        <begin position="431"/>
        <end position="450"/>
    </location>
</feature>
<feature type="transmembrane region" description="Helical" evidence="1">
    <location>
        <begin position="224"/>
        <end position="245"/>
    </location>
</feature>
<keyword evidence="1" id="KW-1133">Transmembrane helix</keyword>
<feature type="transmembrane region" description="Helical" evidence="1">
    <location>
        <begin position="394"/>
        <end position="419"/>
    </location>
</feature>
<feature type="transmembrane region" description="Helical" evidence="1">
    <location>
        <begin position="335"/>
        <end position="358"/>
    </location>
</feature>
<feature type="transmembrane region" description="Helical" evidence="1">
    <location>
        <begin position="134"/>
        <end position="157"/>
    </location>
</feature>
<name>A0A449B6B5_9BACT</name>
<dbReference type="KEGG" id="mcou:NCTC10179_00317"/>
<feature type="transmembrane region" description="Helical" evidence="1">
    <location>
        <begin position="66"/>
        <end position="86"/>
    </location>
</feature>
<feature type="transmembrane region" description="Helical" evidence="1">
    <location>
        <begin position="265"/>
        <end position="288"/>
    </location>
</feature>
<feature type="transmembrane region" description="Helical" evidence="1">
    <location>
        <begin position="364"/>
        <end position="382"/>
    </location>
</feature>
<protein>
    <submittedName>
        <fullName evidence="2">Uncharacterized protein</fullName>
    </submittedName>
</protein>
<feature type="transmembrane region" description="Helical" evidence="1">
    <location>
        <begin position="20"/>
        <end position="40"/>
    </location>
</feature>
<feature type="transmembrane region" description="Helical" evidence="1">
    <location>
        <begin position="169"/>
        <end position="195"/>
    </location>
</feature>
<keyword evidence="1" id="KW-0812">Transmembrane</keyword>
<evidence type="ECO:0000313" key="3">
    <source>
        <dbReference type="Proteomes" id="UP000289497"/>
    </source>
</evidence>
<keyword evidence="1" id="KW-0472">Membrane</keyword>
<proteinExistence type="predicted"/>
<dbReference type="AlphaFoldDB" id="A0A449B6B5"/>
<keyword evidence="3" id="KW-1185">Reference proteome</keyword>